<sequence length="207" mass="22133">MASATAIPSRRTRDAAGVAEVYIGGAADAQSRIVTSYVAARQGALSREGGRRSAAWFSYSNFRGVMAHCVDAAARGDALVLVGHSWGSDTALKVAHRMPCPVALLAGIDPVARNGRVLTRVSRRPQSAKTVVHVDARPRRLDRSDVVKAMGVVMGLGLAPAFRRADLKIVTPFNHWAFADMMAAQDATDRSVARMIDDLRTPANRVG</sequence>
<dbReference type="STRING" id="1280950.HJO_02425"/>
<dbReference type="Gene3D" id="3.40.50.1820">
    <property type="entry name" value="alpha/beta hydrolase"/>
    <property type="match status" value="1"/>
</dbReference>
<dbReference type="OrthoDB" id="7618091at2"/>
<name>A0A059FUS5_9PROT</name>
<accession>A0A059FUS5</accession>
<dbReference type="RefSeq" id="WP_156945390.1">
    <property type="nucleotide sequence ID" value="NZ_ARYK01000001.1"/>
</dbReference>
<keyword evidence="2" id="KW-1185">Reference proteome</keyword>
<dbReference type="PATRIC" id="fig|1280950.3.peg.494"/>
<reference evidence="1 2" key="1">
    <citation type="journal article" date="2014" name="Antonie Van Leeuwenhoek">
        <title>Hyphomonas beringensis sp. nov. and Hyphomonas chukchiensis sp. nov., isolated from surface seawater of the Bering Sea and Chukchi Sea.</title>
        <authorList>
            <person name="Li C."/>
            <person name="Lai Q."/>
            <person name="Li G."/>
            <person name="Dong C."/>
            <person name="Wang J."/>
            <person name="Liao Y."/>
            <person name="Shao Z."/>
        </authorList>
    </citation>
    <scope>NUCLEOTIDE SEQUENCE [LARGE SCALE GENOMIC DNA]</scope>
    <source>
        <strain evidence="1 2">MHS-2</strain>
    </source>
</reference>
<dbReference type="EMBL" id="ARYK01000001">
    <property type="protein sequence ID" value="KCZ94193.1"/>
    <property type="molecule type" value="Genomic_DNA"/>
</dbReference>
<evidence type="ECO:0000313" key="1">
    <source>
        <dbReference type="EMBL" id="KCZ94193.1"/>
    </source>
</evidence>
<organism evidence="1 2">
    <name type="scientific">Hyphomonas johnsonii MHS-2</name>
    <dbReference type="NCBI Taxonomy" id="1280950"/>
    <lineage>
        <taxon>Bacteria</taxon>
        <taxon>Pseudomonadati</taxon>
        <taxon>Pseudomonadota</taxon>
        <taxon>Alphaproteobacteria</taxon>
        <taxon>Hyphomonadales</taxon>
        <taxon>Hyphomonadaceae</taxon>
        <taxon>Hyphomonas</taxon>
    </lineage>
</organism>
<dbReference type="InterPro" id="IPR029058">
    <property type="entry name" value="AB_hydrolase_fold"/>
</dbReference>
<dbReference type="SUPFAM" id="SSF53474">
    <property type="entry name" value="alpha/beta-Hydrolases"/>
    <property type="match status" value="1"/>
</dbReference>
<evidence type="ECO:0008006" key="3">
    <source>
        <dbReference type="Google" id="ProtNLM"/>
    </source>
</evidence>
<comment type="caution">
    <text evidence="1">The sequence shown here is derived from an EMBL/GenBank/DDBJ whole genome shotgun (WGS) entry which is preliminary data.</text>
</comment>
<evidence type="ECO:0000313" key="2">
    <source>
        <dbReference type="Proteomes" id="UP000025171"/>
    </source>
</evidence>
<gene>
    <name evidence="1" type="ORF">HJO_02425</name>
</gene>
<dbReference type="Proteomes" id="UP000025171">
    <property type="component" value="Unassembled WGS sequence"/>
</dbReference>
<dbReference type="AlphaFoldDB" id="A0A059FUS5"/>
<protein>
    <recommendedName>
        <fullName evidence="3">Alpha/beta hydrolase</fullName>
    </recommendedName>
</protein>
<proteinExistence type="predicted"/>